<accession>A0A8S4HM10</accession>
<feature type="compositionally biased region" description="Polar residues" evidence="1">
    <location>
        <begin position="138"/>
        <end position="149"/>
    </location>
</feature>
<reference evidence="2" key="1">
    <citation type="submission" date="2021-09" db="EMBL/GenBank/DDBJ databases">
        <authorList>
            <consortium name="Pathogen Informatics"/>
        </authorList>
    </citation>
    <scope>NUCLEOTIDE SEQUENCE</scope>
    <source>
        <strain evidence="2">PvW1</strain>
    </source>
</reference>
<gene>
    <name evidence="2" type="ORF">PVW1_030019700</name>
</gene>
<feature type="compositionally biased region" description="Low complexity" evidence="1">
    <location>
        <begin position="179"/>
        <end position="189"/>
    </location>
</feature>
<protein>
    <submittedName>
        <fullName evidence="2">(malaria parasite P. vivax) hypothetical protein</fullName>
    </submittedName>
</protein>
<dbReference type="AlphaFoldDB" id="A0A8S4HM10"/>
<sequence length="1005" mass="112943">MGIPRDSLKLAQSALKGKPAERSCSPAVVKCTARVAIYKKHKGLFKAAEKEIKREGRHLGELLFKKKLHLLSEKDIGKILKKVIKGRIKNEFVWDDLRRVIFCCNVGCVRGGDPLEEPAEGRPMGSLEESAEGRPMGSLNQTSTSSSPLTMDDEKGGPTTPHNRPTTPLNSHTTPLNSHTTPHNRPTTPHNRHIDHVNAYLLSIAVQKLNIRSAALLSFLFAYLRDSHRSMEPRQFLQIFLVLVKHTFRDVSAVHWGASSPGGGKVGVEVPPLGGGNQAAHTLNTSRMSSSSPTSSPSPTSREHLFPCGERPPPQWEQITRAEKNLLHVLTLHCAESINLFTLNDVAMTCEALCFFTLRDNPFIPFWNGFLSHVFGVSSAGGEVQNASAQGGDSLLKRSRRSPYVGRVVQRRVPHIGEAKNRTNGRREEIPEWHFELSGRNLLSIVKYTCLYGDLHPEVLNPLAKKMKKIFFEVPLDTTLHECVEILSLFNGTNELEGKTEELRERIHLYEHQFEGTLLVTQHDVKCLVTLARLSFERLNVIPFLKVFLNNVHKFSGEDAARLVRLLLASWGAHTGGGEDFLGGEDRVGAGRNHLLEPPPYAATLMRGLLSALLPACPEVISQLTYVEMLLLCGAVETLALPNRNILKRVAERISDDLKRVNVPSGHLPPAVVNYLFLITFALHRYGSYVGADLTRRLVKITLEREKERKQEKKLWQHQRRDHYPFYLLTLHGGSAGGSASMWVEYFNSLWGSLSPYGLDEQTMYLLLLLYFGATKRGGYRSLLRPVKRSAARCARLEALVVVSPYDRRFIYSEKQIKEELLKLFLHLWAAYPIRSCRKSLDLLIVVSAFREEAYLRSYLFSEHVVSRLNRYVALLAVRESSLSVHLCEDPVTKEPVRVNLSKLRYACQRVVRKRGGEEASDKAEASDETQKLLAAKAQKLLTAKQSRACQLEEATRSYLLNDYKHKELVAERGDAPQKGRPAKYLRNCRRGEPVLGALSVYGHQ</sequence>
<comment type="caution">
    <text evidence="2">The sequence shown here is derived from an EMBL/GenBank/DDBJ whole genome shotgun (WGS) entry which is preliminary data.</text>
</comment>
<dbReference type="VEuPathDB" id="PlasmoDB:PVPAM_030017100"/>
<evidence type="ECO:0000256" key="1">
    <source>
        <dbReference type="SAM" id="MobiDB-lite"/>
    </source>
</evidence>
<organism evidence="2 3">
    <name type="scientific">Plasmodium vivax</name>
    <name type="common">malaria parasite P. vivax</name>
    <dbReference type="NCBI Taxonomy" id="5855"/>
    <lineage>
        <taxon>Eukaryota</taxon>
        <taxon>Sar</taxon>
        <taxon>Alveolata</taxon>
        <taxon>Apicomplexa</taxon>
        <taxon>Aconoidasida</taxon>
        <taxon>Haemosporida</taxon>
        <taxon>Plasmodiidae</taxon>
        <taxon>Plasmodium</taxon>
        <taxon>Plasmodium (Plasmodium)</taxon>
    </lineage>
</organism>
<name>A0A8S4HM10_PLAVI</name>
<feature type="compositionally biased region" description="Polar residues" evidence="1">
    <location>
        <begin position="160"/>
        <end position="178"/>
    </location>
</feature>
<feature type="region of interest" description="Disordered" evidence="1">
    <location>
        <begin position="272"/>
        <end position="305"/>
    </location>
</feature>
<evidence type="ECO:0000313" key="2">
    <source>
        <dbReference type="EMBL" id="CAG9483394.1"/>
    </source>
</evidence>
<dbReference type="Proteomes" id="UP000779233">
    <property type="component" value="Unassembled WGS sequence"/>
</dbReference>
<feature type="compositionally biased region" description="Low complexity" evidence="1">
    <location>
        <begin position="285"/>
        <end position="300"/>
    </location>
</feature>
<proteinExistence type="predicted"/>
<evidence type="ECO:0000313" key="3">
    <source>
        <dbReference type="Proteomes" id="UP000779233"/>
    </source>
</evidence>
<feature type="region of interest" description="Disordered" evidence="1">
    <location>
        <begin position="114"/>
        <end position="191"/>
    </location>
</feature>
<dbReference type="EMBL" id="CAJZCX010000014">
    <property type="protein sequence ID" value="CAG9483394.1"/>
    <property type="molecule type" value="Genomic_DNA"/>
</dbReference>